<evidence type="ECO:0000313" key="4">
    <source>
        <dbReference type="Proteomes" id="UP001142592"/>
    </source>
</evidence>
<dbReference type="SMART" id="SM00448">
    <property type="entry name" value="REC"/>
    <property type="match status" value="1"/>
</dbReference>
<protein>
    <submittedName>
        <fullName evidence="3">Response regulator</fullName>
    </submittedName>
</protein>
<dbReference type="InterPro" id="IPR051015">
    <property type="entry name" value="EvgA-like"/>
</dbReference>
<keyword evidence="4" id="KW-1185">Reference proteome</keyword>
<dbReference type="Pfam" id="PF00072">
    <property type="entry name" value="Response_reg"/>
    <property type="match status" value="1"/>
</dbReference>
<dbReference type="RefSeq" id="WP_010603298.1">
    <property type="nucleotide sequence ID" value="NZ_JAPJUH010000001.1"/>
</dbReference>
<dbReference type="GO" id="GO:0000160">
    <property type="term" value="P:phosphorelay signal transduction system"/>
    <property type="evidence" value="ECO:0007669"/>
    <property type="project" value="InterPro"/>
</dbReference>
<dbReference type="Proteomes" id="UP001142592">
    <property type="component" value="Unassembled WGS sequence"/>
</dbReference>
<evidence type="ECO:0000259" key="2">
    <source>
        <dbReference type="PROSITE" id="PS50110"/>
    </source>
</evidence>
<dbReference type="PROSITE" id="PS50110">
    <property type="entry name" value="RESPONSE_REGULATORY"/>
    <property type="match status" value="1"/>
</dbReference>
<comment type="caution">
    <text evidence="3">The sequence shown here is derived from an EMBL/GenBank/DDBJ whole genome shotgun (WGS) entry which is preliminary data.</text>
</comment>
<gene>
    <name evidence="3" type="ORF">OQZ29_01845</name>
</gene>
<dbReference type="AlphaFoldDB" id="A0A9X3DA75"/>
<proteinExistence type="predicted"/>
<dbReference type="EMBL" id="JAPJUH010000001">
    <property type="protein sequence ID" value="MCX3263465.1"/>
    <property type="molecule type" value="Genomic_DNA"/>
</dbReference>
<feature type="domain" description="Response regulatory" evidence="2">
    <location>
        <begin position="2"/>
        <end position="117"/>
    </location>
</feature>
<comment type="caution">
    <text evidence="1">Lacks conserved residue(s) required for the propagation of feature annotation.</text>
</comment>
<accession>A0A9X3DA75</accession>
<reference evidence="3" key="1">
    <citation type="submission" date="2022-11" db="EMBL/GenBank/DDBJ databases">
        <authorList>
            <person name="Graham C."/>
            <person name="Newman J.D."/>
        </authorList>
    </citation>
    <scope>NUCLEOTIDE SEQUENCE</scope>
    <source>
        <strain evidence="3">DSM 19486</strain>
    </source>
</reference>
<dbReference type="InterPro" id="IPR001789">
    <property type="entry name" value="Sig_transdc_resp-reg_receiver"/>
</dbReference>
<evidence type="ECO:0000313" key="3">
    <source>
        <dbReference type="EMBL" id="MCX3263465.1"/>
    </source>
</evidence>
<dbReference type="PANTHER" id="PTHR45566:SF2">
    <property type="entry name" value="NARL SUBFAMILY"/>
    <property type="match status" value="1"/>
</dbReference>
<dbReference type="PANTHER" id="PTHR45566">
    <property type="entry name" value="HTH-TYPE TRANSCRIPTIONAL REGULATOR YHJB-RELATED"/>
    <property type="match status" value="1"/>
</dbReference>
<sequence>MKILVVDDHEIFRYGVKLVLESMCPNATVLEAENLDCAVNMIAAQDMRLIIFNANLTGADRLEALIRFIIKDSKVVIFSCYDKKQELPGTLLSAGASAFIFKDSSLLEIKELLSEFL</sequence>
<name>A0A9X3DA75_9SPHI</name>
<organism evidence="3 4">
    <name type="scientific">Pedobacter agri</name>
    <dbReference type="NCBI Taxonomy" id="454586"/>
    <lineage>
        <taxon>Bacteria</taxon>
        <taxon>Pseudomonadati</taxon>
        <taxon>Bacteroidota</taxon>
        <taxon>Sphingobacteriia</taxon>
        <taxon>Sphingobacteriales</taxon>
        <taxon>Sphingobacteriaceae</taxon>
        <taxon>Pedobacter</taxon>
    </lineage>
</organism>
<dbReference type="InterPro" id="IPR011006">
    <property type="entry name" value="CheY-like_superfamily"/>
</dbReference>
<evidence type="ECO:0000256" key="1">
    <source>
        <dbReference type="PROSITE-ProRule" id="PRU00169"/>
    </source>
</evidence>
<dbReference type="SUPFAM" id="SSF52172">
    <property type="entry name" value="CheY-like"/>
    <property type="match status" value="1"/>
</dbReference>
<dbReference type="Gene3D" id="3.40.50.2300">
    <property type="match status" value="1"/>
</dbReference>